<organism evidence="2">
    <name type="scientific">mine drainage metagenome</name>
    <dbReference type="NCBI Taxonomy" id="410659"/>
    <lineage>
        <taxon>unclassified sequences</taxon>
        <taxon>metagenomes</taxon>
        <taxon>ecological metagenomes</taxon>
    </lineage>
</organism>
<reference evidence="2" key="2">
    <citation type="journal article" date="2014" name="ISME J.">
        <title>Microbial stratification in low pH oxic and suboxic macroscopic growths along an acid mine drainage.</title>
        <authorList>
            <person name="Mendez-Garcia C."/>
            <person name="Mesa V."/>
            <person name="Sprenger R.R."/>
            <person name="Richter M."/>
            <person name="Diez M.S."/>
            <person name="Solano J."/>
            <person name="Bargiela R."/>
            <person name="Golyshina O.V."/>
            <person name="Manteca A."/>
            <person name="Ramos J.L."/>
            <person name="Gallego J.R."/>
            <person name="Llorente I."/>
            <person name="Martins Dos Santos V.A."/>
            <person name="Jensen O.N."/>
            <person name="Pelaez A.I."/>
            <person name="Sanchez J."/>
            <person name="Ferrer M."/>
        </authorList>
    </citation>
    <scope>NUCLEOTIDE SEQUENCE</scope>
</reference>
<reference evidence="2" key="1">
    <citation type="submission" date="2013-08" db="EMBL/GenBank/DDBJ databases">
        <authorList>
            <person name="Mendez C."/>
            <person name="Richter M."/>
            <person name="Ferrer M."/>
            <person name="Sanchez J."/>
        </authorList>
    </citation>
    <scope>NUCLEOTIDE SEQUENCE</scope>
</reference>
<dbReference type="Pfam" id="PF07592">
    <property type="entry name" value="DDE_Tnp_ISAZ013"/>
    <property type="match status" value="1"/>
</dbReference>
<comment type="caution">
    <text evidence="2">The sequence shown here is derived from an EMBL/GenBank/DDBJ whole genome shotgun (WGS) entry which is preliminary data.</text>
</comment>
<dbReference type="EMBL" id="AUZY01001129">
    <property type="protein sequence ID" value="EQD76127.1"/>
    <property type="molecule type" value="Genomic_DNA"/>
</dbReference>
<feature type="region of interest" description="Disordered" evidence="1">
    <location>
        <begin position="230"/>
        <end position="250"/>
    </location>
</feature>
<gene>
    <name evidence="2" type="ORF">B1B_01897</name>
</gene>
<name>T1C2C0_9ZZZZ</name>
<sequence length="250" mass="28108">SSGRGTPVLSVDCKKKEKVGAFKNAGTTYRPKGKPVEVNVYDFPDLAVGKAIPYGVYDVTRNRGFVNVGVTYETAEFAVESLRRWWKGIGRAMYPRATGWLVCADGGGGNGRRNRGWKLHLQELAEELGISMTLCHYPPGTSKWNKIEHRMFSFISLNWQGVPLDSYATVISLIAATRTKGGLEVKAKLDKRAYQKEEEITDEQMASLNIVEDPVNPQWNYTIYPRKVPVPKKGKPKIQPRRLQIEQPPK</sequence>
<dbReference type="AlphaFoldDB" id="T1C2C0"/>
<proteinExistence type="predicted"/>
<evidence type="ECO:0000313" key="2">
    <source>
        <dbReference type="EMBL" id="EQD76127.1"/>
    </source>
</evidence>
<dbReference type="InterPro" id="IPR011518">
    <property type="entry name" value="Transposase_36"/>
</dbReference>
<dbReference type="NCBIfam" id="NF033519">
    <property type="entry name" value="transpos_ISAzo13"/>
    <property type="match status" value="1"/>
</dbReference>
<feature type="non-terminal residue" evidence="2">
    <location>
        <position position="1"/>
    </location>
</feature>
<evidence type="ECO:0000256" key="1">
    <source>
        <dbReference type="SAM" id="MobiDB-lite"/>
    </source>
</evidence>
<protein>
    <submittedName>
        <fullName evidence="2">Transposase, Rhodopirellula-type</fullName>
    </submittedName>
</protein>
<feature type="compositionally biased region" description="Basic residues" evidence="1">
    <location>
        <begin position="230"/>
        <end position="240"/>
    </location>
</feature>
<accession>T1C2C0</accession>